<dbReference type="GO" id="GO:0015276">
    <property type="term" value="F:ligand-gated monoatomic ion channel activity"/>
    <property type="evidence" value="ECO:0007669"/>
    <property type="project" value="InterPro"/>
</dbReference>
<dbReference type="RefSeq" id="XP_028042761.1">
    <property type="nucleotide sequence ID" value="XM_028186960.1"/>
</dbReference>
<comment type="subcellular location">
    <subcellularLocation>
        <location evidence="1">Cell membrane</location>
        <topology evidence="1">Multi-pass membrane protein</topology>
    </subcellularLocation>
</comment>
<evidence type="ECO:0000313" key="12">
    <source>
        <dbReference type="RefSeq" id="XP_028042761.1"/>
    </source>
</evidence>
<sequence length="599" mass="69036">MTYHSETSAKAIFASEVVSNIYNSFEQWYFTIAFCEFSYMENRIIKYTENYGNGNPVMLVNTCPRNDRAKFKPKYNIHGQTVYIITSENLRLEDSEQAVESLKRTGVFQPRSAVIFVVNIPVEIDSYFFYNVKMHFQLLWSRSITNSVLMVWSHKLRAYSYNPFFDEIRDITNVSDVSGFLDSQYKNLFGHELRLSVYRTIYLDDEIGPIRCQKSYLAKTIIDKLNATCKALVPRDGSTVGDLLDNGTATGATSDLIDGYSDMELNSRILKNSFYGYIDTTYPLTQDELCFIVKKSDKQSTFTTVLNLLTSELLISLICFAICFVGIALIVRKIEKTLMKIEDKKTVGSVMIDILKCFLRQTAEIKFFGPVFRCITLAIVIYSLIINSVIDAILTSAITYPRYKPNLNTMNDLVKSNLTLGVHNRDFGIFNSSLNSEYYESLKNRIEIFSDKKIKKFIDERQFQYAVLLRRTEAENIVRKPVNMKNGRKLFHIVAECPVPCSMVFCLRYGSPFKPILESILHRLSQYGVLKHWTDTEEYNYNRNALNAENKERKSLSISNVYEVFLVTLGGFLISTIVFILEVFLHAFDRYSQLQKKGN</sequence>
<accession>A0A6J2KK93</accession>
<dbReference type="Gene3D" id="1.10.287.70">
    <property type="match status" value="1"/>
</dbReference>
<evidence type="ECO:0000256" key="9">
    <source>
        <dbReference type="SAM" id="Phobius"/>
    </source>
</evidence>
<dbReference type="GO" id="GO:0005886">
    <property type="term" value="C:plasma membrane"/>
    <property type="evidence" value="ECO:0007669"/>
    <property type="project" value="UniProtKB-SubCell"/>
</dbReference>
<evidence type="ECO:0000256" key="7">
    <source>
        <dbReference type="ARBA" id="ARBA00023170"/>
    </source>
</evidence>
<dbReference type="Pfam" id="PF00060">
    <property type="entry name" value="Lig_chan"/>
    <property type="match status" value="1"/>
</dbReference>
<evidence type="ECO:0000256" key="3">
    <source>
        <dbReference type="ARBA" id="ARBA00022475"/>
    </source>
</evidence>
<comment type="similarity">
    <text evidence="2">Belongs to the glutamate-gated ion channel (TC 1.A.10.1) family.</text>
</comment>
<evidence type="ECO:0000256" key="2">
    <source>
        <dbReference type="ARBA" id="ARBA00008685"/>
    </source>
</evidence>
<dbReference type="KEGG" id="bman:114252494"/>
<dbReference type="OrthoDB" id="6353409at2759"/>
<keyword evidence="11" id="KW-1185">Reference proteome</keyword>
<feature type="domain" description="Ionotropic glutamate receptor C-terminal" evidence="10">
    <location>
        <begin position="318"/>
        <end position="572"/>
    </location>
</feature>
<reference evidence="12" key="1">
    <citation type="submission" date="2025-08" db="UniProtKB">
        <authorList>
            <consortium name="RefSeq"/>
        </authorList>
    </citation>
    <scope>IDENTIFICATION</scope>
    <source>
        <tissue evidence="12">Silk gland</tissue>
    </source>
</reference>
<organism evidence="11 12">
    <name type="scientific">Bombyx mandarina</name>
    <name type="common">Wild silk moth</name>
    <name type="synonym">Wild silkworm</name>
    <dbReference type="NCBI Taxonomy" id="7092"/>
    <lineage>
        <taxon>Eukaryota</taxon>
        <taxon>Metazoa</taxon>
        <taxon>Ecdysozoa</taxon>
        <taxon>Arthropoda</taxon>
        <taxon>Hexapoda</taxon>
        <taxon>Insecta</taxon>
        <taxon>Pterygota</taxon>
        <taxon>Neoptera</taxon>
        <taxon>Endopterygota</taxon>
        <taxon>Lepidoptera</taxon>
        <taxon>Glossata</taxon>
        <taxon>Ditrysia</taxon>
        <taxon>Bombycoidea</taxon>
        <taxon>Bombycidae</taxon>
        <taxon>Bombycinae</taxon>
        <taxon>Bombyx</taxon>
    </lineage>
</organism>
<dbReference type="InterPro" id="IPR052192">
    <property type="entry name" value="Insect_Ionotropic_Sensory_Rcpt"/>
</dbReference>
<keyword evidence="5 9" id="KW-1133">Transmembrane helix</keyword>
<evidence type="ECO:0000256" key="8">
    <source>
        <dbReference type="ARBA" id="ARBA00023180"/>
    </source>
</evidence>
<keyword evidence="3" id="KW-1003">Cell membrane</keyword>
<keyword evidence="8" id="KW-0325">Glycoprotein</keyword>
<feature type="transmembrane region" description="Helical" evidence="9">
    <location>
        <begin position="564"/>
        <end position="588"/>
    </location>
</feature>
<evidence type="ECO:0000313" key="11">
    <source>
        <dbReference type="Proteomes" id="UP000504629"/>
    </source>
</evidence>
<keyword evidence="7" id="KW-0675">Receptor</keyword>
<name>A0A6J2KK93_BOMMA</name>
<dbReference type="InterPro" id="IPR001320">
    <property type="entry name" value="Iontro_rcpt_C"/>
</dbReference>
<dbReference type="GeneID" id="114252494"/>
<keyword evidence="6 9" id="KW-0472">Membrane</keyword>
<dbReference type="SUPFAM" id="SSF53850">
    <property type="entry name" value="Periplasmic binding protein-like II"/>
    <property type="match status" value="1"/>
</dbReference>
<evidence type="ECO:0000256" key="5">
    <source>
        <dbReference type="ARBA" id="ARBA00022989"/>
    </source>
</evidence>
<dbReference type="Proteomes" id="UP000504629">
    <property type="component" value="Unplaced"/>
</dbReference>
<feature type="transmembrane region" description="Helical" evidence="9">
    <location>
        <begin position="313"/>
        <end position="331"/>
    </location>
</feature>
<gene>
    <name evidence="12" type="primary">LOC114252494</name>
</gene>
<dbReference type="GO" id="GO:0050906">
    <property type="term" value="P:detection of stimulus involved in sensory perception"/>
    <property type="evidence" value="ECO:0007669"/>
    <property type="project" value="UniProtKB-ARBA"/>
</dbReference>
<evidence type="ECO:0000256" key="6">
    <source>
        <dbReference type="ARBA" id="ARBA00023136"/>
    </source>
</evidence>
<dbReference type="PANTHER" id="PTHR42643:SF39">
    <property type="entry name" value="IONOTROPIC RECEPTOR 56A-RELATED"/>
    <property type="match status" value="1"/>
</dbReference>
<proteinExistence type="inferred from homology"/>
<feature type="transmembrane region" description="Helical" evidence="9">
    <location>
        <begin position="370"/>
        <end position="390"/>
    </location>
</feature>
<protein>
    <submittedName>
        <fullName evidence="12">Uncharacterized protein LOC114252494</fullName>
    </submittedName>
</protein>
<evidence type="ECO:0000256" key="4">
    <source>
        <dbReference type="ARBA" id="ARBA00022692"/>
    </source>
</evidence>
<evidence type="ECO:0000259" key="10">
    <source>
        <dbReference type="Pfam" id="PF00060"/>
    </source>
</evidence>
<dbReference type="PANTHER" id="PTHR42643">
    <property type="entry name" value="IONOTROPIC RECEPTOR 20A-RELATED"/>
    <property type="match status" value="1"/>
</dbReference>
<evidence type="ECO:0000256" key="1">
    <source>
        <dbReference type="ARBA" id="ARBA00004651"/>
    </source>
</evidence>
<keyword evidence="4 9" id="KW-0812">Transmembrane</keyword>
<dbReference type="AlphaFoldDB" id="A0A6J2KK93"/>